<dbReference type="PANTHER" id="PTHR10877:SF134">
    <property type="entry name" value="POLYCYSTIN-1-LIKE PROTEIN 2"/>
    <property type="match status" value="1"/>
</dbReference>
<dbReference type="InParanoid" id="A0A667YW03"/>
<sequence>MDSAAFPMLILTFLSLGWTCYAEDETEALSCPEYQEGFDDSCFEFVGLQRSFLSAQGWCERGGGHLAFILNDETQQFLQKHLEPGRDWWLGLAPAAPNLTLDSAATEGSLSWLDGSDVSYNNWVNSPDAQAACGHVLRHSGFQWEATGNCSQEMNFICQFDSGKSIACDGQNATLQCGSGQVIEIEDSFYGRKTVHYCRSALTPSPTSSALQEECTWIDVVDSVTGNCHGLQACQAAADVSSFGEPCPGLGSYLSVEYHCKDGLHLLMNKLAAVFDNVTIAVKWLLHPFQGNLTCTLNAGDGHIIDSYSPEELESSVIHKFSRPGIFTVGVECTTSEWHVTAQKAITIQERIGEFGVVKCYSRNMSTDGAKCKALYGRPFQIQVAVDAGTNVSYRIQSVHHLVANISVERGLTPHNITVSAKAVQQLGPGCHNLSLHASNGVTTPGVSTELQLCLLEPVEGLQASVIAEEDECPDSPDLIIGVSLERGAPVQLFFSLSGGNNTLSETRDIKKNAYIFSAGKKEPGFARYTLPIPVELPTEAAAASQVTPGRPAPPGPPSCSISPSSGTVLDTFNISCKPSSFCSSGCLYCFRTDSGEPVVHFIYTDMLKTGKKVSVIILFAASDLQEEASMLLANLSSSLNSISVNQDGEDEEEVVESATPIIEAASNILNVSSSVRKQLSDLLLTGMNDVQSALLNGKKPNGDPAIISTGQISVYVNRVSPENVQMQTINVEKNTSSRFSFPTLPASVLSPEEPVDVRMMSFEKNPYSWSEENITSAVGSVSLTRMNGTVIPVENLPDEIEILLPRLDVGQENNTVLDLGNFSTLIIDVPSPDVTLVLKMEPSEDIPLKLLLGYKDYPTDENYVAQTQFPLENAREEEQHTWVLGPKDRTGDVGVHYLVVKPIVEAGVKTVNATVSVTSIAAQCKYWNETESSWSEDGCRVGPLTTPLVTQCLCNHLTFFGSSLFVMPNLVDVSRTAELFATFTNNPVVVCFVGAIFVAYLLVVVWARRKDIQDSAKVKITVLEDNDPLAEYRYMLNISTGHRRGASTSSQVTVILMGTEGESEPHHLTDPEKPVFERGGVDMFLLTTPFSLGELQSIRMWHDNSGVHPAWYINKVMVQDLETGQKWHFLCNSWLAIDMGECTLDKVFPVATEMDLKRFSNLFFMKTAKDFRDGHIWFSVISRPPCSTFTRVQRVSCCFSLLLCTMLTSIMFWGIPTDPSEQTMDLGHIEFTWQQVMIGIQSSVIMFPINLLIVSIFRNTRPREKASKPDTSKQGKTGRVSPSQTSSPQKELKDITPDTVIKDIKRIAQSLSKAMKSPLPHLELRPGQQADINTLLSLVEDIIRQQNQTGGEFYTDASKRERSMILTLGAVSLQGKFLDSFTDILCQYLYRQLRHVEKELGLLGPSRFPNPDSYNRAMQQVQGMKGLLEHHLSSSSLGGDQLAHSPSPTESINGDGNKKCCQGGLPWWFIFVGWTLVIATSGVSGYFTMMYGLTYGKDRSISWLISMVVSFFESLFITQPLKVLGFAAFFALILKKVDQEEYGEPQIDDTFRNPDDPDTVRAARRDSTCSFYQPPPPTDIERMRNNIIKEQKVFALIREILAYAGFMWMLLLVAYGQRDPNAFFLTQHIRQSFSRGIADSMSITDVFNWANTTLLSNLFGEYPGFITDGNSKLVGNARLRQVRVQKNSCRVAPTMQEFVPDCHSPYSWEVEDMGSYSPGWGLPLDDNSSQSPHSPWKYQSQAKLKAYPIWGSVMLYRGGGFVVDLGPDLQNSSRTLQYLFDNTWFDAYTQAIFVEFTVYNANVNLFCIVTLMLETTAIGAFQFLSELQSVRLYQSPGGLHIFVMASEAIYFLFIIYYMFVQGKLMKQQRWAYFKSKWNLLELAIIILSWSALSVFIKRTYLGNRDMAYYQNNKDQYASFHETAKADAVLGYLIAFLVLLATVKLWHLLRLNPKLHMITATLQRAWTDISGFLIVMTIMFLAYSIASNLMYGWKLYSYRTLLDAAQTMVSLQLGIFNYEEVLNYNPVFGAFLIGSCIVFMTFVVLNLFISVILVAFSQEQIHHKPSEEEEIVDLMLMKLCSLFGLKCKKPGSSGLTEDTAVSSATNKGLSMISSGSIHEN</sequence>
<feature type="domain" description="PLAT" evidence="17">
    <location>
        <begin position="1033"/>
        <end position="1150"/>
    </location>
</feature>
<dbReference type="Proteomes" id="UP000472263">
    <property type="component" value="Chromosome 3"/>
</dbReference>
<evidence type="ECO:0000256" key="10">
    <source>
        <dbReference type="ARBA" id="ARBA00023180"/>
    </source>
</evidence>
<keyword evidence="9" id="KW-1015">Disulfide bond</keyword>
<feature type="transmembrane region" description="Helical" evidence="14">
    <location>
        <begin position="1237"/>
        <end position="1258"/>
    </location>
</feature>
<dbReference type="PROSITE" id="PS51111">
    <property type="entry name" value="REJ"/>
    <property type="match status" value="1"/>
</dbReference>
<evidence type="ECO:0000256" key="11">
    <source>
        <dbReference type="PIRSR" id="PIRSR603915-2"/>
    </source>
</evidence>
<evidence type="ECO:0000259" key="16">
    <source>
        <dbReference type="PROSITE" id="PS50041"/>
    </source>
</evidence>
<evidence type="ECO:0000313" key="22">
    <source>
        <dbReference type="Proteomes" id="UP000472263"/>
    </source>
</evidence>
<dbReference type="Pfam" id="PF01477">
    <property type="entry name" value="PLAT"/>
    <property type="match status" value="1"/>
</dbReference>
<dbReference type="Gene3D" id="3.10.100.10">
    <property type="entry name" value="Mannose-Binding Protein A, subunit A"/>
    <property type="match status" value="1"/>
</dbReference>
<comment type="caution">
    <text evidence="12">Lacks conserved residue(s) required for the propagation of feature annotation.</text>
</comment>
<dbReference type="GO" id="GO:0005262">
    <property type="term" value="F:calcium channel activity"/>
    <property type="evidence" value="ECO:0007669"/>
    <property type="project" value="TreeGrafter"/>
</dbReference>
<comment type="subcellular location">
    <subcellularLocation>
        <location evidence="1">Membrane</location>
        <topology evidence="1">Multi-pass membrane protein</topology>
    </subcellularLocation>
</comment>
<dbReference type="InterPro" id="IPR016187">
    <property type="entry name" value="CTDL_fold"/>
</dbReference>
<evidence type="ECO:0000256" key="8">
    <source>
        <dbReference type="ARBA" id="ARBA00023136"/>
    </source>
</evidence>
<evidence type="ECO:0000256" key="1">
    <source>
        <dbReference type="ARBA" id="ARBA00004141"/>
    </source>
</evidence>
<evidence type="ECO:0000313" key="21">
    <source>
        <dbReference type="Ensembl" id="ENSMMDP00005028014.1"/>
    </source>
</evidence>
<dbReference type="InterPro" id="IPR016186">
    <property type="entry name" value="C-type_lectin-like/link_sf"/>
</dbReference>
<dbReference type="GO" id="GO:0005509">
    <property type="term" value="F:calcium ion binding"/>
    <property type="evidence" value="ECO:0007669"/>
    <property type="project" value="InterPro"/>
</dbReference>
<dbReference type="FunFam" id="1.10.287.70:FF:000086">
    <property type="entry name" value="Polycystic kidney disease 2"/>
    <property type="match status" value="1"/>
</dbReference>
<evidence type="ECO:0000256" key="3">
    <source>
        <dbReference type="ARBA" id="ARBA00022692"/>
    </source>
</evidence>
<dbReference type="InterPro" id="IPR046338">
    <property type="entry name" value="GAIN_dom_sf"/>
</dbReference>
<feature type="disulfide bond" evidence="11">
    <location>
        <begin position="1690"/>
        <end position="1703"/>
    </location>
</feature>
<dbReference type="SMART" id="SM00308">
    <property type="entry name" value="LH2"/>
    <property type="match status" value="1"/>
</dbReference>
<keyword evidence="22" id="KW-1185">Reference proteome</keyword>
<dbReference type="InterPro" id="IPR003915">
    <property type="entry name" value="PKD_2"/>
</dbReference>
<dbReference type="InterPro" id="IPR036392">
    <property type="entry name" value="PLAT/LH2_dom_sf"/>
</dbReference>
<feature type="signal peptide" evidence="15">
    <location>
        <begin position="1"/>
        <end position="22"/>
    </location>
</feature>
<dbReference type="Gene3D" id="2.60.220.50">
    <property type="match status" value="1"/>
</dbReference>
<feature type="transmembrane region" description="Helical" evidence="14">
    <location>
        <begin position="1594"/>
        <end position="1616"/>
    </location>
</feature>
<evidence type="ECO:0000256" key="13">
    <source>
        <dbReference type="SAM" id="MobiDB-lite"/>
    </source>
</evidence>
<feature type="transmembrane region" description="Helical" evidence="14">
    <location>
        <begin position="1880"/>
        <end position="1897"/>
    </location>
</feature>
<dbReference type="GO" id="GO:0030246">
    <property type="term" value="F:carbohydrate binding"/>
    <property type="evidence" value="ECO:0007669"/>
    <property type="project" value="UniProtKB-KW"/>
</dbReference>
<dbReference type="FunCoup" id="A0A667YW03">
    <property type="interactions" value="856"/>
</dbReference>
<feature type="compositionally biased region" description="Basic and acidic residues" evidence="13">
    <location>
        <begin position="1264"/>
        <end position="1274"/>
    </location>
</feature>
<dbReference type="PROSITE" id="PS50095">
    <property type="entry name" value="PLAT"/>
    <property type="match status" value="1"/>
</dbReference>
<dbReference type="PROSITE" id="PS50221">
    <property type="entry name" value="GAIN_B"/>
    <property type="match status" value="1"/>
</dbReference>
<feature type="transmembrane region" description="Helical" evidence="14">
    <location>
        <begin position="988"/>
        <end position="1008"/>
    </location>
</feature>
<evidence type="ECO:0000256" key="4">
    <source>
        <dbReference type="ARBA" id="ARBA00022729"/>
    </source>
</evidence>
<dbReference type="CDD" id="cd00037">
    <property type="entry name" value="CLECT"/>
    <property type="match status" value="1"/>
</dbReference>
<dbReference type="GeneTree" id="ENSGT00940000164905"/>
<dbReference type="InterPro" id="IPR013122">
    <property type="entry name" value="PKD1_2_channel"/>
</dbReference>
<feature type="transmembrane region" description="Helical" evidence="14">
    <location>
        <begin position="2030"/>
        <end position="2056"/>
    </location>
</feature>
<dbReference type="InterPro" id="IPR051223">
    <property type="entry name" value="Polycystin"/>
</dbReference>
<feature type="transmembrane region" description="Helical" evidence="14">
    <location>
        <begin position="1929"/>
        <end position="1949"/>
    </location>
</feature>
<dbReference type="PROSITE" id="PS50041">
    <property type="entry name" value="C_TYPE_LECTIN_2"/>
    <property type="match status" value="1"/>
</dbReference>
<feature type="transmembrane region" description="Helical" evidence="14">
    <location>
        <begin position="1198"/>
        <end position="1217"/>
    </location>
</feature>
<dbReference type="GO" id="GO:0016020">
    <property type="term" value="C:membrane"/>
    <property type="evidence" value="ECO:0007669"/>
    <property type="project" value="UniProtKB-SubCell"/>
</dbReference>
<evidence type="ECO:0000256" key="6">
    <source>
        <dbReference type="ARBA" id="ARBA00022737"/>
    </source>
</evidence>
<evidence type="ECO:0000256" key="12">
    <source>
        <dbReference type="PROSITE-ProRule" id="PRU00152"/>
    </source>
</evidence>
<feature type="domain" description="REJ" evidence="20">
    <location>
        <begin position="688"/>
        <end position="767"/>
    </location>
</feature>
<dbReference type="InterPro" id="IPR000203">
    <property type="entry name" value="GPS"/>
</dbReference>
<dbReference type="InterPro" id="IPR000922">
    <property type="entry name" value="Lectin_gal-bd_dom"/>
</dbReference>
<evidence type="ECO:0000256" key="15">
    <source>
        <dbReference type="SAM" id="SignalP"/>
    </source>
</evidence>
<feature type="region of interest" description="Disordered" evidence="13">
    <location>
        <begin position="1264"/>
        <end position="1293"/>
    </location>
</feature>
<keyword evidence="5" id="KW-0430">Lectin</keyword>
<evidence type="ECO:0000256" key="14">
    <source>
        <dbReference type="SAM" id="Phobius"/>
    </source>
</evidence>
<dbReference type="GO" id="GO:0050982">
    <property type="term" value="P:detection of mechanical stimulus"/>
    <property type="evidence" value="ECO:0007669"/>
    <property type="project" value="TreeGrafter"/>
</dbReference>
<dbReference type="CDD" id="cd22831">
    <property type="entry name" value="Gal_Rha_Lectin_PKD1L2"/>
    <property type="match status" value="1"/>
</dbReference>
<dbReference type="InterPro" id="IPR042060">
    <property type="entry name" value="PLAT_polycystin1"/>
</dbReference>
<feature type="transmembrane region" description="Helical" evidence="14">
    <location>
        <begin position="1838"/>
        <end position="1860"/>
    </location>
</feature>
<dbReference type="SUPFAM" id="SSF56436">
    <property type="entry name" value="C-type lectin-like"/>
    <property type="match status" value="1"/>
</dbReference>
<dbReference type="Gene3D" id="2.60.60.20">
    <property type="entry name" value="PLAT/LH2 domain"/>
    <property type="match status" value="1"/>
</dbReference>
<feature type="region of interest" description="Disordered" evidence="13">
    <location>
        <begin position="1435"/>
        <end position="1456"/>
    </location>
</feature>
<evidence type="ECO:0000256" key="7">
    <source>
        <dbReference type="ARBA" id="ARBA00022989"/>
    </source>
</evidence>
<dbReference type="InterPro" id="IPR014010">
    <property type="entry name" value="REJ_dom"/>
</dbReference>
<feature type="domain" description="SUEL-type lectin" evidence="19">
    <location>
        <begin position="167"/>
        <end position="261"/>
    </location>
</feature>
<keyword evidence="8 14" id="KW-0472">Membrane</keyword>
<dbReference type="PANTHER" id="PTHR10877">
    <property type="entry name" value="POLYCYSTIN FAMILY MEMBER"/>
    <property type="match status" value="1"/>
</dbReference>
<dbReference type="Pfam" id="PF01825">
    <property type="entry name" value="GPS"/>
    <property type="match status" value="1"/>
</dbReference>
<reference evidence="21" key="1">
    <citation type="submission" date="2019-06" db="EMBL/GenBank/DDBJ databases">
        <authorList>
            <consortium name="Wellcome Sanger Institute Data Sharing"/>
        </authorList>
    </citation>
    <scope>NUCLEOTIDE SEQUENCE [LARGE SCALE GENOMIC DNA]</scope>
</reference>
<feature type="domain" description="GAIN-B" evidence="18">
    <location>
        <begin position="806"/>
        <end position="973"/>
    </location>
</feature>
<dbReference type="Gene3D" id="2.60.120.740">
    <property type="match status" value="1"/>
</dbReference>
<keyword evidence="4 15" id="KW-0732">Signal</keyword>
<keyword evidence="3 14" id="KW-0812">Transmembrane</keyword>
<dbReference type="FunFam" id="2.60.60.20:FF:000008">
    <property type="entry name" value="Polycystic kidney disease 1-like 2, isoform CRA_a"/>
    <property type="match status" value="1"/>
</dbReference>
<feature type="compositionally biased region" description="Polar residues" evidence="13">
    <location>
        <begin position="1445"/>
        <end position="1455"/>
    </location>
</feature>
<dbReference type="InterPro" id="IPR001024">
    <property type="entry name" value="PLAT/LH2_dom"/>
</dbReference>
<feature type="domain" description="C-type lectin" evidence="16">
    <location>
        <begin position="38"/>
        <end position="159"/>
    </location>
</feature>
<evidence type="ECO:0000259" key="17">
    <source>
        <dbReference type="PROSITE" id="PS50095"/>
    </source>
</evidence>
<keyword evidence="10" id="KW-0325">Glycoprotein</keyword>
<dbReference type="InterPro" id="IPR043159">
    <property type="entry name" value="Lectin_gal-bd_sf"/>
</dbReference>
<dbReference type="CDD" id="cd01752">
    <property type="entry name" value="PLAT_polycystin"/>
    <property type="match status" value="1"/>
</dbReference>
<dbReference type="Pfam" id="PF08016">
    <property type="entry name" value="PKD_channel"/>
    <property type="match status" value="1"/>
</dbReference>
<accession>A0A667YW03</accession>
<dbReference type="InterPro" id="IPR057244">
    <property type="entry name" value="GAIN_B"/>
</dbReference>
<evidence type="ECO:0000259" key="18">
    <source>
        <dbReference type="PROSITE" id="PS50221"/>
    </source>
</evidence>
<evidence type="ECO:0000256" key="2">
    <source>
        <dbReference type="ARBA" id="ARBA00007200"/>
    </source>
</evidence>
<evidence type="ECO:0000256" key="5">
    <source>
        <dbReference type="ARBA" id="ARBA00022734"/>
    </source>
</evidence>
<dbReference type="Pfam" id="PF00059">
    <property type="entry name" value="Lectin_C"/>
    <property type="match status" value="1"/>
</dbReference>
<gene>
    <name evidence="21" type="primary">pkd1l2a</name>
</gene>
<feature type="transmembrane region" description="Helical" evidence="14">
    <location>
        <begin position="1969"/>
        <end position="1989"/>
    </location>
</feature>
<dbReference type="SMART" id="SM00303">
    <property type="entry name" value="GPS"/>
    <property type="match status" value="1"/>
</dbReference>
<evidence type="ECO:0000259" key="19">
    <source>
        <dbReference type="PROSITE" id="PS50228"/>
    </source>
</evidence>
<protein>
    <submittedName>
        <fullName evidence="21">Polycystic kidney disease 1 like 2a</fullName>
    </submittedName>
</protein>
<proteinExistence type="inferred from homology"/>
<feature type="region of interest" description="Disordered" evidence="13">
    <location>
        <begin position="542"/>
        <end position="562"/>
    </location>
</feature>
<dbReference type="SUPFAM" id="SSF49723">
    <property type="entry name" value="Lipase/lipooxygenase domain (PLAT/LH2 domain)"/>
    <property type="match status" value="1"/>
</dbReference>
<dbReference type="Pfam" id="PF20519">
    <property type="entry name" value="Polycystin_dom"/>
    <property type="match status" value="1"/>
</dbReference>
<keyword evidence="7 14" id="KW-1133">Transmembrane helix</keyword>
<dbReference type="PRINTS" id="PR01433">
    <property type="entry name" value="POLYCYSTIN2"/>
</dbReference>
<dbReference type="InterPro" id="IPR046791">
    <property type="entry name" value="Polycystin_dom"/>
</dbReference>
<evidence type="ECO:0000259" key="20">
    <source>
        <dbReference type="PROSITE" id="PS51111"/>
    </source>
</evidence>
<reference evidence="21" key="3">
    <citation type="submission" date="2025-09" db="UniProtKB">
        <authorList>
            <consortium name="Ensembl"/>
        </authorList>
    </citation>
    <scope>IDENTIFICATION</scope>
</reference>
<dbReference type="Pfam" id="PF02140">
    <property type="entry name" value="SUEL_Lectin"/>
    <property type="match status" value="1"/>
</dbReference>
<evidence type="ECO:0000256" key="9">
    <source>
        <dbReference type="ARBA" id="ARBA00023157"/>
    </source>
</evidence>
<reference evidence="21" key="2">
    <citation type="submission" date="2025-08" db="UniProtKB">
        <authorList>
            <consortium name="Ensembl"/>
        </authorList>
    </citation>
    <scope>IDENTIFICATION</scope>
</reference>
<feature type="transmembrane region" description="Helical" evidence="14">
    <location>
        <begin position="1502"/>
        <end position="1535"/>
    </location>
</feature>
<feature type="transmembrane region" description="Helical" evidence="14">
    <location>
        <begin position="1468"/>
        <end position="1490"/>
    </location>
</feature>
<dbReference type="InterPro" id="IPR001304">
    <property type="entry name" value="C-type_lectin-like"/>
</dbReference>
<feature type="chain" id="PRO_5025562238" evidence="15">
    <location>
        <begin position="23"/>
        <end position="2120"/>
    </location>
</feature>
<comment type="similarity">
    <text evidence="2">Belongs to the polycystin family.</text>
</comment>
<dbReference type="PROSITE" id="PS50228">
    <property type="entry name" value="SUEL_LECTIN"/>
    <property type="match status" value="1"/>
</dbReference>
<organism evidence="21 22">
    <name type="scientific">Myripristis murdjan</name>
    <name type="common">pinecone soldierfish</name>
    <dbReference type="NCBI Taxonomy" id="586833"/>
    <lineage>
        <taxon>Eukaryota</taxon>
        <taxon>Metazoa</taxon>
        <taxon>Chordata</taxon>
        <taxon>Craniata</taxon>
        <taxon>Vertebrata</taxon>
        <taxon>Euteleostomi</taxon>
        <taxon>Actinopterygii</taxon>
        <taxon>Neopterygii</taxon>
        <taxon>Teleostei</taxon>
        <taxon>Neoteleostei</taxon>
        <taxon>Acanthomorphata</taxon>
        <taxon>Holocentriformes</taxon>
        <taxon>Holocentridae</taxon>
        <taxon>Myripristis</taxon>
    </lineage>
</organism>
<feature type="compositionally biased region" description="Polar residues" evidence="13">
    <location>
        <begin position="1275"/>
        <end position="1290"/>
    </location>
</feature>
<dbReference type="Ensembl" id="ENSMMDT00005028684.1">
    <property type="protein sequence ID" value="ENSMMDP00005028014.1"/>
    <property type="gene ID" value="ENSMMDG00005013413.1"/>
</dbReference>
<keyword evidence="6" id="KW-0677">Repeat</keyword>
<dbReference type="SMART" id="SM00034">
    <property type="entry name" value="CLECT"/>
    <property type="match status" value="1"/>
</dbReference>
<name>A0A667YW03_9TELE</name>